<dbReference type="AlphaFoldDB" id="A0A9P9JGB4"/>
<comment type="caution">
    <text evidence="4">The sequence shown here is derived from an EMBL/GenBank/DDBJ whole genome shotgun (WGS) entry which is preliminary data.</text>
</comment>
<evidence type="ECO:0000256" key="2">
    <source>
        <dbReference type="SAM" id="Phobius"/>
    </source>
</evidence>
<dbReference type="OrthoDB" id="405906at2759"/>
<feature type="region of interest" description="Disordered" evidence="1">
    <location>
        <begin position="344"/>
        <end position="364"/>
    </location>
</feature>
<feature type="region of interest" description="Disordered" evidence="1">
    <location>
        <begin position="301"/>
        <end position="320"/>
    </location>
</feature>
<feature type="transmembrane region" description="Helical" evidence="2">
    <location>
        <begin position="16"/>
        <end position="38"/>
    </location>
</feature>
<keyword evidence="2" id="KW-1133">Transmembrane helix</keyword>
<gene>
    <name evidence="4" type="ORF">B0J13DRAFT_127407</name>
</gene>
<dbReference type="PANTHER" id="PTHR37013:SF3">
    <property type="entry name" value="INTEGRAL MEMBRANE PROTEIN (AFU_ORTHOLOGUE AFUA_1G05950)"/>
    <property type="match status" value="1"/>
</dbReference>
<feature type="transmembrane region" description="Helical" evidence="2">
    <location>
        <begin position="154"/>
        <end position="172"/>
    </location>
</feature>
<dbReference type="PANTHER" id="PTHR37013">
    <property type="entry name" value="INTEGRAL MEMBRANE PROTEIN (AFU_ORTHOLOGUE AFUA_1G05950)-RELATED"/>
    <property type="match status" value="1"/>
</dbReference>
<evidence type="ECO:0000313" key="5">
    <source>
        <dbReference type="Proteomes" id="UP000717696"/>
    </source>
</evidence>
<dbReference type="InterPro" id="IPR056120">
    <property type="entry name" value="DUF7703"/>
</dbReference>
<accession>A0A9P9JGB4</accession>
<feature type="transmembrane region" description="Helical" evidence="2">
    <location>
        <begin position="113"/>
        <end position="134"/>
    </location>
</feature>
<keyword evidence="2" id="KW-0812">Transmembrane</keyword>
<evidence type="ECO:0000313" key="4">
    <source>
        <dbReference type="EMBL" id="KAH7160361.1"/>
    </source>
</evidence>
<evidence type="ECO:0000256" key="1">
    <source>
        <dbReference type="SAM" id="MobiDB-lite"/>
    </source>
</evidence>
<feature type="transmembrane region" description="Helical" evidence="2">
    <location>
        <begin position="45"/>
        <end position="70"/>
    </location>
</feature>
<dbReference type="Proteomes" id="UP000717696">
    <property type="component" value="Unassembled WGS sequence"/>
</dbReference>
<feature type="compositionally biased region" description="Polar residues" evidence="1">
    <location>
        <begin position="344"/>
        <end position="363"/>
    </location>
</feature>
<proteinExistence type="predicted"/>
<sequence>MAGETGPISASLPVDMIIAGFFAIACYNCVEILISLLYRFKRHDGLYFWSMVTATLGIVLHSIVVLLRYYSLGPNFPLAVLTCIGWYGMVTGQSVVLYSRLHLVVSDRAKTRWVLIMIIINFCILHIPVTVLFLGSNTQASNRFLPAFDIYERVQLAGFTIQESIISGLYIWEASRGLKPIFAMKKIAARKVIRQLVIVNVLVVLLDISLIITQYLDHFQIATTYKPVVYSIKLKMEFVVLNRLLLLVRHKECNCMQVVDQPSGILPRPSYLNITESWPNEQAPSSVGFNDNGIQLHHVRAAGAPPRPDSRSPSRPSQSALFDAVPYSRKEALSCVESSTSTQKLDSLESLTSVQPHQQSDNDSQIHLEPTKAADSSGQPNDLVRISSEIGILNEIVQSVVQGADRRNGHGMGRTSWHV</sequence>
<feature type="transmembrane region" description="Helical" evidence="2">
    <location>
        <begin position="192"/>
        <end position="216"/>
    </location>
</feature>
<keyword evidence="5" id="KW-1185">Reference proteome</keyword>
<feature type="compositionally biased region" description="Low complexity" evidence="1">
    <location>
        <begin position="311"/>
        <end position="320"/>
    </location>
</feature>
<organism evidence="4 5">
    <name type="scientific">Dactylonectria estremocensis</name>
    <dbReference type="NCBI Taxonomy" id="1079267"/>
    <lineage>
        <taxon>Eukaryota</taxon>
        <taxon>Fungi</taxon>
        <taxon>Dikarya</taxon>
        <taxon>Ascomycota</taxon>
        <taxon>Pezizomycotina</taxon>
        <taxon>Sordariomycetes</taxon>
        <taxon>Hypocreomycetidae</taxon>
        <taxon>Hypocreales</taxon>
        <taxon>Nectriaceae</taxon>
        <taxon>Dactylonectria</taxon>
    </lineage>
</organism>
<keyword evidence="2" id="KW-0472">Membrane</keyword>
<dbReference type="EMBL" id="JAGMUU010000002">
    <property type="protein sequence ID" value="KAH7160361.1"/>
    <property type="molecule type" value="Genomic_DNA"/>
</dbReference>
<name>A0A9P9JGB4_9HYPO</name>
<reference evidence="4" key="1">
    <citation type="journal article" date="2021" name="Nat. Commun.">
        <title>Genetic determinants of endophytism in the Arabidopsis root mycobiome.</title>
        <authorList>
            <person name="Mesny F."/>
            <person name="Miyauchi S."/>
            <person name="Thiergart T."/>
            <person name="Pickel B."/>
            <person name="Atanasova L."/>
            <person name="Karlsson M."/>
            <person name="Huettel B."/>
            <person name="Barry K.W."/>
            <person name="Haridas S."/>
            <person name="Chen C."/>
            <person name="Bauer D."/>
            <person name="Andreopoulos W."/>
            <person name="Pangilinan J."/>
            <person name="LaButti K."/>
            <person name="Riley R."/>
            <person name="Lipzen A."/>
            <person name="Clum A."/>
            <person name="Drula E."/>
            <person name="Henrissat B."/>
            <person name="Kohler A."/>
            <person name="Grigoriev I.V."/>
            <person name="Martin F.M."/>
            <person name="Hacquard S."/>
        </authorList>
    </citation>
    <scope>NUCLEOTIDE SEQUENCE</scope>
    <source>
        <strain evidence="4">MPI-CAGE-AT-0021</strain>
    </source>
</reference>
<evidence type="ECO:0000259" key="3">
    <source>
        <dbReference type="Pfam" id="PF24802"/>
    </source>
</evidence>
<dbReference type="Pfam" id="PF24802">
    <property type="entry name" value="DUF7703"/>
    <property type="match status" value="1"/>
</dbReference>
<protein>
    <recommendedName>
        <fullName evidence="3">DUF7703 domain-containing protein</fullName>
    </recommendedName>
</protein>
<feature type="domain" description="DUF7703" evidence="3">
    <location>
        <begin position="5"/>
        <end position="256"/>
    </location>
</feature>
<feature type="transmembrane region" description="Helical" evidence="2">
    <location>
        <begin position="76"/>
        <end position="101"/>
    </location>
</feature>